<evidence type="ECO:0000313" key="6">
    <source>
        <dbReference type="EMBL" id="BBD10008.1"/>
    </source>
</evidence>
<evidence type="ECO:0000256" key="2">
    <source>
        <dbReference type="ARBA" id="ARBA00023004"/>
    </source>
</evidence>
<dbReference type="GO" id="GO:0046872">
    <property type="term" value="F:metal ion binding"/>
    <property type="evidence" value="ECO:0007669"/>
    <property type="project" value="UniProtKB-KW"/>
</dbReference>
<organism evidence="6 7">
    <name type="scientific">Desulfovibrio ferrophilus</name>
    <dbReference type="NCBI Taxonomy" id="241368"/>
    <lineage>
        <taxon>Bacteria</taxon>
        <taxon>Pseudomonadati</taxon>
        <taxon>Thermodesulfobacteriota</taxon>
        <taxon>Desulfovibrionia</taxon>
        <taxon>Desulfovibrionales</taxon>
        <taxon>Desulfovibrionaceae</taxon>
        <taxon>Desulfovibrio</taxon>
    </lineage>
</organism>
<dbReference type="Proteomes" id="UP000269883">
    <property type="component" value="Chromosome"/>
</dbReference>
<accession>A0A2Z6B3J5</accession>
<proteinExistence type="predicted"/>
<evidence type="ECO:0000259" key="5">
    <source>
        <dbReference type="PROSITE" id="PS51379"/>
    </source>
</evidence>
<evidence type="ECO:0000256" key="3">
    <source>
        <dbReference type="ARBA" id="ARBA00023014"/>
    </source>
</evidence>
<name>A0A2Z6B3J5_9BACT</name>
<dbReference type="EMBL" id="AP017378">
    <property type="protein sequence ID" value="BBD10008.1"/>
    <property type="molecule type" value="Genomic_DNA"/>
</dbReference>
<dbReference type="PANTHER" id="PTHR40447:SF1">
    <property type="entry name" value="ANAEROBIC SULFITE REDUCTASE SUBUNIT A"/>
    <property type="match status" value="1"/>
</dbReference>
<keyword evidence="2" id="KW-0408">Iron</keyword>
<dbReference type="InterPro" id="IPR017896">
    <property type="entry name" value="4Fe4S_Fe-S-bd"/>
</dbReference>
<gene>
    <name evidence="6" type="ORF">DFE_3282</name>
</gene>
<dbReference type="GO" id="GO:0051536">
    <property type="term" value="F:iron-sulfur cluster binding"/>
    <property type="evidence" value="ECO:0007669"/>
    <property type="project" value="UniProtKB-KW"/>
</dbReference>
<protein>
    <submittedName>
        <fullName evidence="6">Response regulator receiver protein</fullName>
    </submittedName>
</protein>
<feature type="domain" description="4Fe-4S ferredoxin-type" evidence="5">
    <location>
        <begin position="225"/>
        <end position="257"/>
    </location>
</feature>
<keyword evidence="7" id="KW-1185">Reference proteome</keyword>
<dbReference type="PROSITE" id="PS51379">
    <property type="entry name" value="4FE4S_FER_2"/>
    <property type="match status" value="2"/>
</dbReference>
<dbReference type="RefSeq" id="WP_126381013.1">
    <property type="nucleotide sequence ID" value="NZ_AP017378.1"/>
</dbReference>
<sequence>MAAYIVYQEQLPGLLKLWARRYGVHVPVDTGNGLYDFSPWSENTVIAWDYDVTVNPLKRYLLPPREELITFDLTDYSAKGVFEAPRQLLFGVHPYDLNAIAQMDQLMEAGSPDRNYLNRRENTVIFAMEPMRVAENSFWPSMGGGRSDIGFDLFWTRIGPATFFVEVGSKTGEDLLMAGGELPSASAPQHDAARRQREKIRESSDLSSLNVPWEELPKILSKSWNSPIWRERSTMCLACGSCNLVCPTCYCFDIKEEVDESLKTGRRWREWDACMLPSFALVAGGHNFRSRAAERYRHRYFRKGKYIYDLIGELGCVGCGRCIKACTARIANPLAVYNQLSEEAAR</sequence>
<dbReference type="PANTHER" id="PTHR40447">
    <property type="entry name" value="ANAEROBIC SULFITE REDUCTASE SUBUNIT A"/>
    <property type="match status" value="1"/>
</dbReference>
<dbReference type="PROSITE" id="PS00198">
    <property type="entry name" value="4FE4S_FER_1"/>
    <property type="match status" value="1"/>
</dbReference>
<evidence type="ECO:0000256" key="4">
    <source>
        <dbReference type="SAM" id="MobiDB-lite"/>
    </source>
</evidence>
<evidence type="ECO:0000256" key="1">
    <source>
        <dbReference type="ARBA" id="ARBA00022723"/>
    </source>
</evidence>
<dbReference type="OrthoDB" id="9795302at2"/>
<feature type="compositionally biased region" description="Basic and acidic residues" evidence="4">
    <location>
        <begin position="191"/>
        <end position="203"/>
    </location>
</feature>
<dbReference type="SUPFAM" id="SSF46548">
    <property type="entry name" value="alpha-helical ferredoxin"/>
    <property type="match status" value="1"/>
</dbReference>
<evidence type="ECO:0000313" key="7">
    <source>
        <dbReference type="Proteomes" id="UP000269883"/>
    </source>
</evidence>
<dbReference type="Pfam" id="PF17179">
    <property type="entry name" value="Fer4_22"/>
    <property type="match status" value="1"/>
</dbReference>
<feature type="domain" description="4Fe-4S ferredoxin-type" evidence="5">
    <location>
        <begin position="304"/>
        <end position="336"/>
    </location>
</feature>
<keyword evidence="1" id="KW-0479">Metal-binding</keyword>
<reference evidence="6 7" key="1">
    <citation type="journal article" date="2018" name="Sci. Adv.">
        <title>Multi-heme cytochromes provide a pathway for survival in energy-limited environments.</title>
        <authorList>
            <person name="Deng X."/>
            <person name="Dohmae N."/>
            <person name="Nealson K.H."/>
            <person name="Hashimoto K."/>
            <person name="Okamoto A."/>
        </authorList>
    </citation>
    <scope>NUCLEOTIDE SEQUENCE [LARGE SCALE GENOMIC DNA]</scope>
    <source>
        <strain evidence="6 7">IS5</strain>
    </source>
</reference>
<dbReference type="InterPro" id="IPR017900">
    <property type="entry name" value="4Fe4S_Fe_S_CS"/>
</dbReference>
<dbReference type="KEGG" id="dfl:DFE_3282"/>
<feature type="region of interest" description="Disordered" evidence="4">
    <location>
        <begin position="184"/>
        <end position="203"/>
    </location>
</feature>
<dbReference type="AlphaFoldDB" id="A0A2Z6B3J5"/>
<keyword evidence="3" id="KW-0411">Iron-sulfur</keyword>